<evidence type="ECO:0000313" key="6">
    <source>
        <dbReference type="Proteomes" id="UP000326336"/>
    </source>
</evidence>
<dbReference type="Pfam" id="PF00436">
    <property type="entry name" value="SSB"/>
    <property type="match status" value="1"/>
</dbReference>
<reference evidence="5 6" key="1">
    <citation type="journal article" date="2019" name="Int. J. Syst. Evol. Microbiol.">
        <title>Bifidobacterium jacchi sp. nov., isolated from the faeces of a baby common marmoset (Callithrix jacchus).</title>
        <authorList>
            <person name="Modesto M."/>
            <person name="Watanabe K."/>
            <person name="Arita M."/>
            <person name="Satti M."/>
            <person name="Oki K."/>
            <person name="Sciavilla P."/>
            <person name="Patavino C."/>
            <person name="Camma C."/>
            <person name="Michelini S."/>
            <person name="Sgorbati B."/>
            <person name="Mattarelli P."/>
        </authorList>
    </citation>
    <scope>NUCLEOTIDE SEQUENCE [LARGE SCALE GENOMIC DNA]</scope>
    <source>
        <strain evidence="5 6">MRM 9.3</strain>
    </source>
</reference>
<dbReference type="InterPro" id="IPR011344">
    <property type="entry name" value="ssDNA-bd"/>
</dbReference>
<comment type="caution">
    <text evidence="5">The sequence shown here is derived from an EMBL/GenBank/DDBJ whole genome shotgun (WGS) entry which is preliminary data.</text>
</comment>
<dbReference type="CDD" id="cd04496">
    <property type="entry name" value="SSB_OBF"/>
    <property type="match status" value="1"/>
</dbReference>
<dbReference type="NCBIfam" id="TIGR00621">
    <property type="entry name" value="ssb"/>
    <property type="match status" value="1"/>
</dbReference>
<dbReference type="EMBL" id="RQSP01000024">
    <property type="protein sequence ID" value="KAB5606489.1"/>
    <property type="molecule type" value="Genomic_DNA"/>
</dbReference>
<feature type="region of interest" description="Disordered" evidence="4">
    <location>
        <begin position="122"/>
        <end position="218"/>
    </location>
</feature>
<dbReference type="OrthoDB" id="4427276at2"/>
<dbReference type="SUPFAM" id="SSF50249">
    <property type="entry name" value="Nucleic acid-binding proteins"/>
    <property type="match status" value="1"/>
</dbReference>
<feature type="compositionally biased region" description="Polar residues" evidence="4">
    <location>
        <begin position="1"/>
        <end position="10"/>
    </location>
</feature>
<sequence length="218" mass="23012">MAIQDSTITITGRAGSEPREFGPKERSMCSFRLASSRGYYDDNRQWKNLPTTWVTVKTYRTLAQNLLTCLRKGTPLIVVGTLGMEEWADNTGKRQTQIVINASNVGPDLNYGIARLQVPRKEDEAAAGGAQNAGSNAPANGSAPANVAFAQNGAGNAMPQGAQIDTSAVQDGQDSSQSSEPAQGASAQNHPLQSMPPNGMPPDAEMAEEPTDEFGGGM</sequence>
<evidence type="ECO:0000256" key="2">
    <source>
        <dbReference type="PROSITE-ProRule" id="PRU00252"/>
    </source>
</evidence>
<protein>
    <recommendedName>
        <fullName evidence="3">Single-stranded DNA-binding protein</fullName>
    </recommendedName>
</protein>
<feature type="compositionally biased region" description="Polar residues" evidence="4">
    <location>
        <begin position="163"/>
        <end position="196"/>
    </location>
</feature>
<dbReference type="PROSITE" id="PS50935">
    <property type="entry name" value="SSB"/>
    <property type="match status" value="1"/>
</dbReference>
<dbReference type="Gene3D" id="2.40.50.140">
    <property type="entry name" value="Nucleic acid-binding proteins"/>
    <property type="match status" value="1"/>
</dbReference>
<feature type="region of interest" description="Disordered" evidence="4">
    <location>
        <begin position="1"/>
        <end position="27"/>
    </location>
</feature>
<gene>
    <name evidence="5" type="ORF">EHS19_07235</name>
</gene>
<dbReference type="GO" id="GO:0003697">
    <property type="term" value="F:single-stranded DNA binding"/>
    <property type="evidence" value="ECO:0007669"/>
    <property type="project" value="InterPro"/>
</dbReference>
<dbReference type="InterPro" id="IPR012340">
    <property type="entry name" value="NA-bd_OB-fold"/>
</dbReference>
<keyword evidence="6" id="KW-1185">Reference proteome</keyword>
<proteinExistence type="predicted"/>
<feature type="compositionally biased region" description="Basic and acidic residues" evidence="4">
    <location>
        <begin position="16"/>
        <end position="27"/>
    </location>
</feature>
<organism evidence="5 6">
    <name type="scientific">Bifidobacterium jacchi</name>
    <dbReference type="NCBI Taxonomy" id="2490545"/>
    <lineage>
        <taxon>Bacteria</taxon>
        <taxon>Bacillati</taxon>
        <taxon>Actinomycetota</taxon>
        <taxon>Actinomycetes</taxon>
        <taxon>Bifidobacteriales</taxon>
        <taxon>Bifidobacteriaceae</taxon>
        <taxon>Bifidobacterium</taxon>
    </lineage>
</organism>
<accession>A0A5N5RH10</accession>
<dbReference type="AlphaFoldDB" id="A0A5N5RH10"/>
<keyword evidence="1 2" id="KW-0238">DNA-binding</keyword>
<evidence type="ECO:0000313" key="5">
    <source>
        <dbReference type="EMBL" id="KAB5606489.1"/>
    </source>
</evidence>
<dbReference type="InterPro" id="IPR000424">
    <property type="entry name" value="Primosome_PriB/ssb"/>
</dbReference>
<evidence type="ECO:0000256" key="3">
    <source>
        <dbReference type="RuleBase" id="RU000524"/>
    </source>
</evidence>
<dbReference type="RefSeq" id="WP_151917100.1">
    <property type="nucleotide sequence ID" value="NZ_RQSP01000024.1"/>
</dbReference>
<evidence type="ECO:0000256" key="4">
    <source>
        <dbReference type="SAM" id="MobiDB-lite"/>
    </source>
</evidence>
<dbReference type="Proteomes" id="UP000326336">
    <property type="component" value="Unassembled WGS sequence"/>
</dbReference>
<feature type="compositionally biased region" description="Low complexity" evidence="4">
    <location>
        <begin position="126"/>
        <end position="148"/>
    </location>
</feature>
<dbReference type="GO" id="GO:0006260">
    <property type="term" value="P:DNA replication"/>
    <property type="evidence" value="ECO:0007669"/>
    <property type="project" value="InterPro"/>
</dbReference>
<name>A0A5N5RH10_9BIFI</name>
<evidence type="ECO:0000256" key="1">
    <source>
        <dbReference type="ARBA" id="ARBA00023125"/>
    </source>
</evidence>